<evidence type="ECO:0000313" key="3">
    <source>
        <dbReference type="Proteomes" id="UP000325723"/>
    </source>
</evidence>
<evidence type="ECO:0000313" key="2">
    <source>
        <dbReference type="EMBL" id="VVO93907.1"/>
    </source>
</evidence>
<evidence type="ECO:0000256" key="1">
    <source>
        <dbReference type="SAM" id="MobiDB-lite"/>
    </source>
</evidence>
<dbReference type="AlphaFoldDB" id="A0A8H2NS32"/>
<comment type="caution">
    <text evidence="2">The sequence shown here is derived from an EMBL/GenBank/DDBJ whole genome shotgun (WGS) entry which is preliminary data.</text>
</comment>
<name>A0A8H2NS32_PSEFL</name>
<dbReference type="EMBL" id="CABVIE010000007">
    <property type="protein sequence ID" value="VVO93907.1"/>
    <property type="molecule type" value="Genomic_DNA"/>
</dbReference>
<feature type="region of interest" description="Disordered" evidence="1">
    <location>
        <begin position="26"/>
        <end position="64"/>
    </location>
</feature>
<gene>
    <name evidence="2" type="ORF">PS900_02473</name>
</gene>
<dbReference type="Proteomes" id="UP000325723">
    <property type="component" value="Unassembled WGS sequence"/>
</dbReference>
<organism evidence="2 3">
    <name type="scientific">Pseudomonas fluorescens</name>
    <dbReference type="NCBI Taxonomy" id="294"/>
    <lineage>
        <taxon>Bacteria</taxon>
        <taxon>Pseudomonadati</taxon>
        <taxon>Pseudomonadota</taxon>
        <taxon>Gammaproteobacteria</taxon>
        <taxon>Pseudomonadales</taxon>
        <taxon>Pseudomonadaceae</taxon>
        <taxon>Pseudomonas</taxon>
    </lineage>
</organism>
<reference evidence="2 3" key="1">
    <citation type="submission" date="2019-09" db="EMBL/GenBank/DDBJ databases">
        <authorList>
            <person name="Chandra G."/>
            <person name="Truman W A."/>
        </authorList>
    </citation>
    <scope>NUCLEOTIDE SEQUENCE [LARGE SCALE GENOMIC DNA]</scope>
    <source>
        <strain evidence="2">PS900</strain>
    </source>
</reference>
<sequence length="64" mass="6936">MAGLTPSRAGSLLQLIVFIWKDPVPCRSEPARDEAITSSTKTSGHKKAPLSRGSLHSEIQHQVI</sequence>
<accession>A0A8H2NS32</accession>
<proteinExistence type="predicted"/>
<protein>
    <submittedName>
        <fullName evidence="2">Uncharacterized protein</fullName>
    </submittedName>
</protein>